<protein>
    <submittedName>
        <fullName evidence="2">Uncharacterized protein</fullName>
    </submittedName>
</protein>
<reference evidence="3" key="1">
    <citation type="submission" date="2016-04" db="EMBL/GenBank/DDBJ databases">
        <title>Cephalotus genome sequencing.</title>
        <authorList>
            <person name="Fukushima K."/>
            <person name="Hasebe M."/>
            <person name="Fang X."/>
        </authorList>
    </citation>
    <scope>NUCLEOTIDE SEQUENCE [LARGE SCALE GENOMIC DNA]</scope>
    <source>
        <strain evidence="3">cv. St1</strain>
    </source>
</reference>
<dbReference type="EMBL" id="BDDD01000036">
    <property type="protein sequence ID" value="GAV57598.1"/>
    <property type="molecule type" value="Genomic_DNA"/>
</dbReference>
<organism evidence="2 3">
    <name type="scientific">Cephalotus follicularis</name>
    <name type="common">Albany pitcher plant</name>
    <dbReference type="NCBI Taxonomy" id="3775"/>
    <lineage>
        <taxon>Eukaryota</taxon>
        <taxon>Viridiplantae</taxon>
        <taxon>Streptophyta</taxon>
        <taxon>Embryophyta</taxon>
        <taxon>Tracheophyta</taxon>
        <taxon>Spermatophyta</taxon>
        <taxon>Magnoliopsida</taxon>
        <taxon>eudicotyledons</taxon>
        <taxon>Gunneridae</taxon>
        <taxon>Pentapetalae</taxon>
        <taxon>rosids</taxon>
        <taxon>fabids</taxon>
        <taxon>Oxalidales</taxon>
        <taxon>Cephalotaceae</taxon>
        <taxon>Cephalotus</taxon>
    </lineage>
</organism>
<dbReference type="InParanoid" id="A0A1Q3APD4"/>
<gene>
    <name evidence="2" type="ORF">CFOL_v3_01135</name>
</gene>
<evidence type="ECO:0000256" key="1">
    <source>
        <dbReference type="SAM" id="MobiDB-lite"/>
    </source>
</evidence>
<dbReference type="PANTHER" id="PTHR33785">
    <property type="entry name" value="OS06G0550800 PROTEIN"/>
    <property type="match status" value="1"/>
</dbReference>
<evidence type="ECO:0000313" key="3">
    <source>
        <dbReference type="Proteomes" id="UP000187406"/>
    </source>
</evidence>
<sequence>MDESQLIEHLDSLWFSSNVLSSSRTQPLSSLIDETKSKESVEGLPSTPLSPILQDESQNDASVELAAEIEAVTVDSCVSEVVEPKKKENKRRRKRSKRPNFGQRRKIVGELDLGFERSVCPGSWERFEYQSQRYGCQQHNMEMPPLSDGLAMKEHLKSWAYAVACTVK</sequence>
<keyword evidence="3" id="KW-1185">Reference proteome</keyword>
<accession>A0A1Q3APD4</accession>
<dbReference type="OrthoDB" id="1725654at2759"/>
<feature type="region of interest" description="Disordered" evidence="1">
    <location>
        <begin position="21"/>
        <end position="58"/>
    </location>
</feature>
<evidence type="ECO:0000313" key="2">
    <source>
        <dbReference type="EMBL" id="GAV57598.1"/>
    </source>
</evidence>
<comment type="caution">
    <text evidence="2">The sequence shown here is derived from an EMBL/GenBank/DDBJ whole genome shotgun (WGS) entry which is preliminary data.</text>
</comment>
<dbReference type="PANTHER" id="PTHR33785:SF8">
    <property type="entry name" value="BZIP DOMAIN-CONTAINING PROTEIN"/>
    <property type="match status" value="1"/>
</dbReference>
<dbReference type="Proteomes" id="UP000187406">
    <property type="component" value="Unassembled WGS sequence"/>
</dbReference>
<dbReference type="AlphaFoldDB" id="A0A1Q3APD4"/>
<name>A0A1Q3APD4_CEPFO</name>
<proteinExistence type="predicted"/>